<comment type="similarity">
    <text evidence="1">Belongs to the GSP E family.</text>
</comment>
<accession>A0A8T4C6H1</accession>
<comment type="caution">
    <text evidence="4">The sequence shown here is derived from an EMBL/GenBank/DDBJ whole genome shotgun (WGS) entry which is preliminary data.</text>
</comment>
<dbReference type="SUPFAM" id="SSF52540">
    <property type="entry name" value="P-loop containing nucleoside triphosphate hydrolases"/>
    <property type="match status" value="1"/>
</dbReference>
<dbReference type="AlphaFoldDB" id="A0A8T4C6H1"/>
<dbReference type="Gene3D" id="3.40.50.300">
    <property type="entry name" value="P-loop containing nucleotide triphosphate hydrolases"/>
    <property type="match status" value="1"/>
</dbReference>
<evidence type="ECO:0000256" key="1">
    <source>
        <dbReference type="ARBA" id="ARBA00006611"/>
    </source>
</evidence>
<dbReference type="PANTHER" id="PTHR30486:SF6">
    <property type="entry name" value="TYPE IV PILUS RETRACTATION ATPASE PILT"/>
    <property type="match status" value="1"/>
</dbReference>
<dbReference type="Gene3D" id="3.30.450.380">
    <property type="match status" value="1"/>
</dbReference>
<protein>
    <submittedName>
        <fullName evidence="4">Type II/IV secretion system ATPase subunit</fullName>
    </submittedName>
</protein>
<feature type="domain" description="Bacterial type II secretion system protein E" evidence="3">
    <location>
        <begin position="328"/>
        <end position="498"/>
    </location>
</feature>
<dbReference type="InterPro" id="IPR050921">
    <property type="entry name" value="T4SS_GSP_E_ATPase"/>
</dbReference>
<evidence type="ECO:0000313" key="5">
    <source>
        <dbReference type="Proteomes" id="UP000774699"/>
    </source>
</evidence>
<reference evidence="4" key="1">
    <citation type="submission" date="2019-03" db="EMBL/GenBank/DDBJ databases">
        <title>Lake Tanganyika Metagenome-Assembled Genomes (MAGs).</title>
        <authorList>
            <person name="Tran P."/>
        </authorList>
    </citation>
    <scope>NUCLEOTIDE SEQUENCE</scope>
    <source>
        <strain evidence="4">M_DeepCast_50m_m2_156</strain>
    </source>
</reference>
<sequence>MRGMIFNPLPRGMGQEYYNKARLTPSSMPDIAPVLDGNAPVSSRGSDPKNRPFTVSSGVQLMIDDAMRVLGTKTEMSLEEMSKYTGWKPVDLEQVLKLLENRGIVKLTYPASLLQGPKVALLQKLNDKLLAIPPGEVLEQYSFSTDNVNADVKIILHAEDNHPFYALSVQTFGPYTEVLLDELRDKIAASISIEAIDLSDVEQAKGLKIQFADATKKQLIQVFRGLSSDILDSLTGQMLHRLYGLGEIELLMADNNLEEIAINSSKTAVTIYHRAYGWLLTNLAMPNEEHIQNLSAQIARKNGREITNLHPILDAHLLSGDRVNATLFPISSFGNTLTIRRFARKPWSMIDFVGKMHTMNTEMAAWLWLSMQYELSMLIAGSTASGKTSALNALCTFIPSHQRVITIEDVREISLPDYMTWNWVPLTTRNPNPEGTGGVTMLDLLVSSLRMRPDRLIVGEMRTRQEAETLFEAMHTGHSVYATIHADSAHQVLRRLIEPPISIPALEVEAIDLILVQYRDRRGNARRTYEIAEVESGTSSEQTNVSDIFRWSARGDTFEKMNEPIRLIQKLNMHTGMSEREIREEVLSRMNILDWLVKRDCSSMEHVGKVMHAFYANPDKVKEAAMKNEDPWTW</sequence>
<dbReference type="PANTHER" id="PTHR30486">
    <property type="entry name" value="TWITCHING MOTILITY PROTEIN PILT"/>
    <property type="match status" value="1"/>
</dbReference>
<dbReference type="InterPro" id="IPR001482">
    <property type="entry name" value="T2SS/T4SS_dom"/>
</dbReference>
<proteinExistence type="inferred from homology"/>
<evidence type="ECO:0000256" key="2">
    <source>
        <dbReference type="SAM" id="MobiDB-lite"/>
    </source>
</evidence>
<dbReference type="GO" id="GO:0016887">
    <property type="term" value="F:ATP hydrolysis activity"/>
    <property type="evidence" value="ECO:0007669"/>
    <property type="project" value="InterPro"/>
</dbReference>
<dbReference type="Pfam" id="PF00437">
    <property type="entry name" value="T2SSE"/>
    <property type="match status" value="1"/>
</dbReference>
<dbReference type="InterPro" id="IPR027417">
    <property type="entry name" value="P-loop_NTPase"/>
</dbReference>
<dbReference type="CDD" id="cd01130">
    <property type="entry name" value="VirB11-like_ATPase"/>
    <property type="match status" value="1"/>
</dbReference>
<name>A0A8T4C6H1_9ARCH</name>
<gene>
    <name evidence="4" type="ORF">FJY86_02320</name>
</gene>
<organism evidence="4 5">
    <name type="scientific">Candidatus Iainarchaeum sp</name>
    <dbReference type="NCBI Taxonomy" id="3101447"/>
    <lineage>
        <taxon>Archaea</taxon>
        <taxon>Candidatus Iainarchaeota</taxon>
        <taxon>Candidatus Iainarchaeia</taxon>
        <taxon>Candidatus Iainarchaeales</taxon>
        <taxon>Candidatus Iainarchaeaceae</taxon>
        <taxon>Candidatus Iainarchaeum</taxon>
    </lineage>
</organism>
<dbReference type="EMBL" id="VGJJ01000012">
    <property type="protein sequence ID" value="MBM3282152.1"/>
    <property type="molecule type" value="Genomic_DNA"/>
</dbReference>
<feature type="region of interest" description="Disordered" evidence="2">
    <location>
        <begin position="32"/>
        <end position="54"/>
    </location>
</feature>
<dbReference type="Proteomes" id="UP000774699">
    <property type="component" value="Unassembled WGS sequence"/>
</dbReference>
<evidence type="ECO:0000313" key="4">
    <source>
        <dbReference type="EMBL" id="MBM3282152.1"/>
    </source>
</evidence>
<evidence type="ECO:0000259" key="3">
    <source>
        <dbReference type="Pfam" id="PF00437"/>
    </source>
</evidence>